<dbReference type="KEGG" id="tog:HNI00_19695"/>
<gene>
    <name evidence="1" type="ORF">HNI00_19695</name>
</gene>
<proteinExistence type="predicted"/>
<dbReference type="EMBL" id="CP053540">
    <property type="protein sequence ID" value="WOB45912.1"/>
    <property type="molecule type" value="Genomic_DNA"/>
</dbReference>
<organism evidence="1">
    <name type="scientific">Thermoleptolyngbya oregonensis NK1-22</name>
    <dbReference type="NCBI Taxonomy" id="2547457"/>
    <lineage>
        <taxon>Bacteria</taxon>
        <taxon>Bacillati</taxon>
        <taxon>Cyanobacteriota</taxon>
        <taxon>Cyanophyceae</taxon>
        <taxon>Oculatellales</taxon>
        <taxon>Oculatellaceae</taxon>
        <taxon>Thermoleptolyngbya</taxon>
    </lineage>
</organism>
<accession>A0AA97BNR5</accession>
<name>A0AA97BNR5_9CYAN</name>
<protein>
    <recommendedName>
        <fullName evidence="2">Outer membrane protein beta-barrel domain-containing protein</fullName>
    </recommendedName>
</protein>
<sequence>MARFRAVLGGVALSGGLSLVAISVGIASRIAPAQAQAAYGSYVGIGGSFGLTEGDDAFGEDSASGAVIAARYKLLRVPLSIRAQLLLSDRSAFVPTVSYDIPLNWQTDLYLGAGASIMLGGGDDTSPIGNQSSFVLQPGIDHALPNSNLVLFGNAIFAFDGYDEGNNAAISVQGGVGLRF</sequence>
<dbReference type="AlphaFoldDB" id="A0AA97BNR5"/>
<evidence type="ECO:0008006" key="2">
    <source>
        <dbReference type="Google" id="ProtNLM"/>
    </source>
</evidence>
<evidence type="ECO:0000313" key="1">
    <source>
        <dbReference type="EMBL" id="WOB45912.1"/>
    </source>
</evidence>
<reference evidence="1" key="1">
    <citation type="submission" date="2020-05" db="EMBL/GenBank/DDBJ databases">
        <authorList>
            <person name="Zhu T."/>
            <person name="Keshari N."/>
            <person name="Lu X."/>
        </authorList>
    </citation>
    <scope>NUCLEOTIDE SEQUENCE</scope>
    <source>
        <strain evidence="1">NK1-22</strain>
    </source>
</reference>